<keyword evidence="6" id="KW-0677">Repeat</keyword>
<dbReference type="KEGG" id="shu:SHYC_01570"/>
<evidence type="ECO:0000313" key="16">
    <source>
        <dbReference type="EMBL" id="RIO46099.1"/>
    </source>
</evidence>
<dbReference type="InterPro" id="IPR001736">
    <property type="entry name" value="PLipase_D/transphosphatidylase"/>
</dbReference>
<gene>
    <name evidence="16" type="primary">cls</name>
    <name evidence="16" type="ORF">BUZ57_05670</name>
</gene>
<keyword evidence="10 12" id="KW-0594">Phospholipid biosynthesis</keyword>
<dbReference type="PANTHER" id="PTHR21248">
    <property type="entry name" value="CARDIOLIPIN SYNTHASE"/>
    <property type="match status" value="1"/>
</dbReference>
<evidence type="ECO:0000256" key="2">
    <source>
        <dbReference type="ARBA" id="ARBA00022475"/>
    </source>
</evidence>
<feature type="active site" evidence="12">
    <location>
        <position position="236"/>
    </location>
</feature>
<feature type="transmembrane region" description="Helical" evidence="12">
    <location>
        <begin position="45"/>
        <end position="65"/>
    </location>
</feature>
<proteinExistence type="inferred from homology"/>
<comment type="subcellular location">
    <subcellularLocation>
        <location evidence="1 12">Cell membrane</location>
        <topology evidence="1 12">Multi-pass membrane protein</topology>
    </subcellularLocation>
</comment>
<dbReference type="RefSeq" id="WP_039643871.1">
    <property type="nucleotide sequence ID" value="NZ_CP008747.1"/>
</dbReference>
<dbReference type="EMBL" id="QXVO01000013">
    <property type="protein sequence ID" value="RIO46099.1"/>
    <property type="molecule type" value="Genomic_DNA"/>
</dbReference>
<feature type="active site" evidence="12">
    <location>
        <position position="414"/>
    </location>
</feature>
<dbReference type="CDD" id="cd09112">
    <property type="entry name" value="PLDc_CLS_2"/>
    <property type="match status" value="1"/>
</dbReference>
<dbReference type="PROSITE" id="PS50035">
    <property type="entry name" value="PLD"/>
    <property type="match status" value="2"/>
</dbReference>
<evidence type="ECO:0000256" key="8">
    <source>
        <dbReference type="ARBA" id="ARBA00023098"/>
    </source>
</evidence>
<dbReference type="InterPro" id="IPR027379">
    <property type="entry name" value="CLS_N"/>
</dbReference>
<dbReference type="EC" id="2.7.8.-" evidence="12 13"/>
<dbReference type="HAMAP" id="MF_01916">
    <property type="entry name" value="Cardiolipin_synth_Cls"/>
    <property type="match status" value="1"/>
</dbReference>
<evidence type="ECO:0000256" key="5">
    <source>
        <dbReference type="ARBA" id="ARBA00022692"/>
    </source>
</evidence>
<feature type="domain" description="PLD phosphodiesterase" evidence="15">
    <location>
        <begin position="409"/>
        <end position="436"/>
    </location>
</feature>
<feature type="active site" evidence="12">
    <location>
        <position position="234"/>
    </location>
</feature>
<dbReference type="GO" id="GO:0032049">
    <property type="term" value="P:cardiolipin biosynthetic process"/>
    <property type="evidence" value="ECO:0007669"/>
    <property type="project" value="UniProtKB-UniRule"/>
</dbReference>
<dbReference type="HOGENOM" id="CLU_038053_1_1_9"/>
<dbReference type="SUPFAM" id="SSF56024">
    <property type="entry name" value="Phospholipase D/nuclease"/>
    <property type="match status" value="2"/>
</dbReference>
<evidence type="ECO:0000256" key="9">
    <source>
        <dbReference type="ARBA" id="ARBA00023136"/>
    </source>
</evidence>
<dbReference type="SMART" id="SM00155">
    <property type="entry name" value="PLDc"/>
    <property type="match status" value="2"/>
</dbReference>
<keyword evidence="14" id="KW-0175">Coiled coil</keyword>
<dbReference type="GO" id="GO:0005886">
    <property type="term" value="C:plasma membrane"/>
    <property type="evidence" value="ECO:0007669"/>
    <property type="project" value="UniProtKB-SubCell"/>
</dbReference>
<comment type="function">
    <text evidence="12">Catalyzes the reversible phosphatidyl group transfer from one phosphatidylglycerol molecule to another to form cardiolipin (CL) (diphosphatidylglycerol) and glycerol.</text>
</comment>
<dbReference type="STRING" id="1284.SHYC_01570"/>
<dbReference type="Pfam" id="PF13091">
    <property type="entry name" value="PLDc_2"/>
    <property type="match status" value="2"/>
</dbReference>
<dbReference type="GeneID" id="41072156"/>
<keyword evidence="3 12" id="KW-0444">Lipid biosynthesis</keyword>
<dbReference type="FunFam" id="3.30.870.10:FF:000014">
    <property type="entry name" value="Cardiolipin synthase"/>
    <property type="match status" value="1"/>
</dbReference>
<evidence type="ECO:0000256" key="13">
    <source>
        <dbReference type="NCBIfam" id="TIGR04265"/>
    </source>
</evidence>
<dbReference type="InterPro" id="IPR030874">
    <property type="entry name" value="Cardiolipin_synth_Firmi"/>
</dbReference>
<dbReference type="AlphaFoldDB" id="A0A0A8HMD6"/>
<evidence type="ECO:0000256" key="14">
    <source>
        <dbReference type="SAM" id="Coils"/>
    </source>
</evidence>
<comment type="similarity">
    <text evidence="12">Belongs to the phospholipase D family. Cardiolipin synthase subfamily.</text>
</comment>
<dbReference type="InterPro" id="IPR025202">
    <property type="entry name" value="PLD-like_dom"/>
</dbReference>
<protein>
    <recommendedName>
        <fullName evidence="12 13">Cardiolipin synthase</fullName>
        <shortName evidence="12">CL synthase</shortName>
        <ecNumber evidence="12 13">2.7.8.-</ecNumber>
    </recommendedName>
</protein>
<evidence type="ECO:0000256" key="10">
    <source>
        <dbReference type="ARBA" id="ARBA00023209"/>
    </source>
</evidence>
<dbReference type="PANTHER" id="PTHR21248:SF22">
    <property type="entry name" value="PHOSPHOLIPASE D"/>
    <property type="match status" value="1"/>
</dbReference>
<name>A0A0A8HMD6_STAHY</name>
<dbReference type="InterPro" id="IPR022924">
    <property type="entry name" value="Cardiolipin_synthase"/>
</dbReference>
<evidence type="ECO:0000256" key="12">
    <source>
        <dbReference type="HAMAP-Rule" id="MF_01916"/>
    </source>
</evidence>
<evidence type="ECO:0000256" key="11">
    <source>
        <dbReference type="ARBA" id="ARBA00023264"/>
    </source>
</evidence>
<dbReference type="CDD" id="cd09110">
    <property type="entry name" value="PLDc_CLS_1"/>
    <property type="match status" value="1"/>
</dbReference>
<feature type="transmembrane region" description="Helical" evidence="12">
    <location>
        <begin position="12"/>
        <end position="33"/>
    </location>
</feature>
<keyword evidence="2 12" id="KW-1003">Cell membrane</keyword>
<dbReference type="Pfam" id="PF13396">
    <property type="entry name" value="PLDc_N"/>
    <property type="match status" value="1"/>
</dbReference>
<feature type="active site" evidence="12">
    <location>
        <position position="421"/>
    </location>
</feature>
<evidence type="ECO:0000313" key="17">
    <source>
        <dbReference type="Proteomes" id="UP000285625"/>
    </source>
</evidence>
<keyword evidence="5 12" id="KW-0812">Transmembrane</keyword>
<dbReference type="NCBIfam" id="TIGR04265">
    <property type="entry name" value="bac_cardiolipin"/>
    <property type="match status" value="1"/>
</dbReference>
<evidence type="ECO:0000256" key="1">
    <source>
        <dbReference type="ARBA" id="ARBA00004651"/>
    </source>
</evidence>
<feature type="active site" evidence="12">
    <location>
        <position position="241"/>
    </location>
</feature>
<accession>A0A0A8HMD6</accession>
<keyword evidence="9 12" id="KW-0472">Membrane</keyword>
<reference evidence="16 17" key="1">
    <citation type="journal article" date="2016" name="Front. Microbiol.">
        <title>Comprehensive Phylogenetic Analysis of Bovine Non-aureus Staphylococci Species Based on Whole-Genome Sequencing.</title>
        <authorList>
            <person name="Naushad S."/>
            <person name="Barkema H.W."/>
            <person name="Luby C."/>
            <person name="Condas L.A."/>
            <person name="Nobrega D.B."/>
            <person name="Carson D.A."/>
            <person name="De Buck J."/>
        </authorList>
    </citation>
    <scope>NUCLEOTIDE SEQUENCE [LARGE SCALE GENOMIC DNA]</scope>
    <source>
        <strain evidence="16 17">SNUC 5959</strain>
    </source>
</reference>
<evidence type="ECO:0000256" key="4">
    <source>
        <dbReference type="ARBA" id="ARBA00022679"/>
    </source>
</evidence>
<feature type="active site" evidence="12">
    <location>
        <position position="416"/>
    </location>
</feature>
<dbReference type="Gene3D" id="3.30.870.10">
    <property type="entry name" value="Endonuclease Chain A"/>
    <property type="match status" value="2"/>
</dbReference>
<organism evidence="16 17">
    <name type="scientific">Staphylococcus hyicus</name>
    <dbReference type="NCBI Taxonomy" id="1284"/>
    <lineage>
        <taxon>Bacteria</taxon>
        <taxon>Bacillati</taxon>
        <taxon>Bacillota</taxon>
        <taxon>Bacilli</taxon>
        <taxon>Bacillales</taxon>
        <taxon>Staphylococcaceae</taxon>
        <taxon>Staphylococcus</taxon>
    </lineage>
</organism>
<keyword evidence="7 12" id="KW-1133">Transmembrane helix</keyword>
<keyword evidence="4 12" id="KW-0808">Transferase</keyword>
<evidence type="ECO:0000256" key="6">
    <source>
        <dbReference type="ARBA" id="ARBA00022737"/>
    </source>
</evidence>
<evidence type="ECO:0000259" key="15">
    <source>
        <dbReference type="PROSITE" id="PS50035"/>
    </source>
</evidence>
<feature type="domain" description="PLD phosphodiesterase" evidence="15">
    <location>
        <begin position="229"/>
        <end position="256"/>
    </location>
</feature>
<evidence type="ECO:0000256" key="7">
    <source>
        <dbReference type="ARBA" id="ARBA00022989"/>
    </source>
</evidence>
<evidence type="ECO:0000256" key="3">
    <source>
        <dbReference type="ARBA" id="ARBA00022516"/>
    </source>
</evidence>
<sequence length="496" mass="57350">MQLIFDPSINIFYRLFLGSFFVINLVLAFFIIFMERDRREATSTWAWLLLLFVVPVLGFFLYLFFGRAVKLKSSSKESSGEIEDARARVKNQKEQFENHTFQTSNPVVEKQADLVQMMLTRDASFLSENNHVHIYTDGHALFDRVKKDLREAKHYIHMEFYILNLDGLGTEILEILKEKAREGLEVKLLYDAVGSKQLRKGKMKGLYEAGVSIEAFFHAKIIPFINFRVNNRNHRKNLIIDGDIGYVGGFNIGDEYLGLDEKLGYWRDTHLRIQGDGVDALQLSFIHDWNSQVEEDRQLDYDQRYFPKNARKDGHVAMQLGLSGPNNDWHQLEFAYMKMIMNAKKSIYIHTPYFVPEIGFVNALRIAAKSGVDVHLIVPNKPDQPFVHWATLTTVAQLMYDGVNVYTYEKGFIHSKMMIIDGEVASVGSANMDQRSFQLNFEVNALIYNKAIAQKLIHAFERDVEDSKKLTPERYESRSNWVKFKQSIAKLVSPIL</sequence>
<keyword evidence="11 12" id="KW-1208">Phospholipid metabolism</keyword>
<comment type="caution">
    <text evidence="16">The sequence shown here is derived from an EMBL/GenBank/DDBJ whole genome shotgun (WGS) entry which is preliminary data.</text>
</comment>
<feature type="coiled-coil region" evidence="14">
    <location>
        <begin position="75"/>
        <end position="102"/>
    </location>
</feature>
<dbReference type="GO" id="GO:0008808">
    <property type="term" value="F:cardiolipin synthase activity"/>
    <property type="evidence" value="ECO:0007669"/>
    <property type="project" value="UniProtKB-UniRule"/>
</dbReference>
<comment type="catalytic activity">
    <reaction evidence="12">
        <text>2 a 1,2-diacyl-sn-glycero-3-phospho-(1'-sn-glycerol) = a cardiolipin + glycerol</text>
        <dbReference type="Rhea" id="RHEA:31451"/>
        <dbReference type="ChEBI" id="CHEBI:17754"/>
        <dbReference type="ChEBI" id="CHEBI:62237"/>
        <dbReference type="ChEBI" id="CHEBI:64716"/>
    </reaction>
</comment>
<keyword evidence="8 12" id="KW-0443">Lipid metabolism</keyword>
<dbReference type="Proteomes" id="UP000285625">
    <property type="component" value="Unassembled WGS sequence"/>
</dbReference>